<dbReference type="SMART" id="SM00836">
    <property type="entry name" value="DALR_1"/>
    <property type="match status" value="1"/>
</dbReference>
<evidence type="ECO:0000256" key="11">
    <source>
        <dbReference type="HAMAP-Rule" id="MF_00123"/>
    </source>
</evidence>
<dbReference type="PANTHER" id="PTHR11956">
    <property type="entry name" value="ARGINYL-TRNA SYNTHETASE"/>
    <property type="match status" value="1"/>
</dbReference>
<dbReference type="AlphaFoldDB" id="A0A8J4A8Q5"/>
<dbReference type="PANTHER" id="PTHR11956:SF5">
    <property type="entry name" value="ARGININE--TRNA LIGASE, CYTOPLASMIC"/>
    <property type="match status" value="1"/>
</dbReference>
<dbReference type="HAMAP" id="MF_00123">
    <property type="entry name" value="Arg_tRNA_synth"/>
    <property type="match status" value="1"/>
</dbReference>
<keyword evidence="9 11" id="KW-0030">Aminoacyl-tRNA synthetase</keyword>
<evidence type="ECO:0000259" key="13">
    <source>
        <dbReference type="SMART" id="SM00836"/>
    </source>
</evidence>
<dbReference type="InterPro" id="IPR005148">
    <property type="entry name" value="Arg-tRNA-synth_N"/>
</dbReference>
<dbReference type="FunFam" id="3.40.50.620:FF:000116">
    <property type="entry name" value="Arginine--tRNA ligase"/>
    <property type="match status" value="1"/>
</dbReference>
<dbReference type="RefSeq" id="WP_207122804.1">
    <property type="nucleotide sequence ID" value="NZ_BOPO01000004.1"/>
</dbReference>
<dbReference type="EMBL" id="BOPO01000004">
    <property type="protein sequence ID" value="GIL25167.1"/>
    <property type="molecule type" value="Genomic_DNA"/>
</dbReference>
<dbReference type="InterPro" id="IPR035684">
    <property type="entry name" value="ArgRS_core"/>
</dbReference>
<evidence type="ECO:0000256" key="6">
    <source>
        <dbReference type="ARBA" id="ARBA00022741"/>
    </source>
</evidence>
<dbReference type="PRINTS" id="PR01038">
    <property type="entry name" value="TRNASYNTHARG"/>
</dbReference>
<comment type="subunit">
    <text evidence="3 11">Monomer.</text>
</comment>
<evidence type="ECO:0000259" key="14">
    <source>
        <dbReference type="SMART" id="SM01016"/>
    </source>
</evidence>
<sequence length="603" mass="63682">MTGVASLARQVEQAVGTAIGAVLPARRDADPLIRRSDRPGVDVQSNVALSLAGAAGRPPAQLAGQLADQLTAAPGAGPAAGTGPATALPAAVSVAGPGFLNVTFTDAALWGQVAARLADDRLGVDTPQAGVRTVVDYSSVNVAKQLHVGHLRSTVIGDALVRVLGFLGAEVIRENHLGDWGTQFGMLIQYLVEHPEARWQHDRLAAGTTAVAALDELYRAARAAFDADPAFAGRARKRVVALQSGDPDTLAAWREIVAESQHAFQQVYDRLGVLLTEADAAGESRYNDALPGVVDELVRQGIAVPSAGALCVFDPAFTGRDGAPVPLIVRKSDGGFGYAATDLATVRDRVGRERADRMLYVVDARQALHFRQVFAAARRAGWLPGTVDVEHVAFGAVLGADGRPYRTRDGGTALLSDLLDAAVTSARRVVRDKNPTMPDADADRIAELCGIAAVKYADLATSRQQDYRFDPDRMVAFTGNTGVYLLYAHTRVAAILRRAEPATGDGDAPPDPAVPVAPAERALILALDGFGAVVTEVGESLEPHRLCGYLYELARAFTAFYESCPVLGAAEPVRSNRLALCRLTRRTLAQGLTLLGLPAPDRL</sequence>
<evidence type="ECO:0000313" key="16">
    <source>
        <dbReference type="Proteomes" id="UP000614996"/>
    </source>
</evidence>
<dbReference type="Gene3D" id="3.30.1360.70">
    <property type="entry name" value="Arginyl tRNA synthetase N-terminal domain"/>
    <property type="match status" value="1"/>
</dbReference>
<feature type="short sequence motif" description="'HIGH' region" evidence="11">
    <location>
        <begin position="140"/>
        <end position="150"/>
    </location>
</feature>
<protein>
    <recommendedName>
        <fullName evidence="11">Arginine--tRNA ligase</fullName>
        <ecNumber evidence="11">6.1.1.19</ecNumber>
    </recommendedName>
    <alternativeName>
        <fullName evidence="11">Arginyl-tRNA synthetase</fullName>
        <shortName evidence="11">ArgRS</shortName>
    </alternativeName>
</protein>
<keyword evidence="7 11" id="KW-0067">ATP-binding</keyword>
<proteinExistence type="inferred from homology"/>
<dbReference type="InterPro" id="IPR001278">
    <property type="entry name" value="Arg-tRNA-ligase"/>
</dbReference>
<dbReference type="NCBIfam" id="TIGR00456">
    <property type="entry name" value="argS"/>
    <property type="match status" value="1"/>
</dbReference>
<accession>A0A8J4A8Q5</accession>
<dbReference type="GO" id="GO:0005737">
    <property type="term" value="C:cytoplasm"/>
    <property type="evidence" value="ECO:0007669"/>
    <property type="project" value="UniProtKB-SubCell"/>
</dbReference>
<dbReference type="GO" id="GO:0005524">
    <property type="term" value="F:ATP binding"/>
    <property type="evidence" value="ECO:0007669"/>
    <property type="project" value="UniProtKB-UniRule"/>
</dbReference>
<comment type="caution">
    <text evidence="15">The sequence shown here is derived from an EMBL/GenBank/DDBJ whole genome shotgun (WGS) entry which is preliminary data.</text>
</comment>
<organism evidence="15 16">
    <name type="scientific">Actinocatenispora comari</name>
    <dbReference type="NCBI Taxonomy" id="2807577"/>
    <lineage>
        <taxon>Bacteria</taxon>
        <taxon>Bacillati</taxon>
        <taxon>Actinomycetota</taxon>
        <taxon>Actinomycetes</taxon>
        <taxon>Micromonosporales</taxon>
        <taxon>Micromonosporaceae</taxon>
        <taxon>Actinocatenispora</taxon>
    </lineage>
</organism>
<name>A0A8J4A8Q5_9ACTN</name>
<evidence type="ECO:0000256" key="12">
    <source>
        <dbReference type="RuleBase" id="RU363038"/>
    </source>
</evidence>
<evidence type="ECO:0000256" key="8">
    <source>
        <dbReference type="ARBA" id="ARBA00022917"/>
    </source>
</evidence>
<evidence type="ECO:0000256" key="2">
    <source>
        <dbReference type="ARBA" id="ARBA00005594"/>
    </source>
</evidence>
<feature type="domain" description="DALR anticodon binding" evidence="13">
    <location>
        <begin position="485"/>
        <end position="603"/>
    </location>
</feature>
<dbReference type="SUPFAM" id="SSF47323">
    <property type="entry name" value="Anticodon-binding domain of a subclass of class I aminoacyl-tRNA synthetases"/>
    <property type="match status" value="1"/>
</dbReference>
<comment type="catalytic activity">
    <reaction evidence="10 11">
        <text>tRNA(Arg) + L-arginine + ATP = L-arginyl-tRNA(Arg) + AMP + diphosphate</text>
        <dbReference type="Rhea" id="RHEA:20301"/>
        <dbReference type="Rhea" id="RHEA-COMP:9658"/>
        <dbReference type="Rhea" id="RHEA-COMP:9673"/>
        <dbReference type="ChEBI" id="CHEBI:30616"/>
        <dbReference type="ChEBI" id="CHEBI:32682"/>
        <dbReference type="ChEBI" id="CHEBI:33019"/>
        <dbReference type="ChEBI" id="CHEBI:78442"/>
        <dbReference type="ChEBI" id="CHEBI:78513"/>
        <dbReference type="ChEBI" id="CHEBI:456215"/>
        <dbReference type="EC" id="6.1.1.19"/>
    </reaction>
</comment>
<keyword evidence="6 11" id="KW-0547">Nucleotide-binding</keyword>
<dbReference type="CDD" id="cd07956">
    <property type="entry name" value="Anticodon_Ia_Arg"/>
    <property type="match status" value="1"/>
</dbReference>
<evidence type="ECO:0000256" key="4">
    <source>
        <dbReference type="ARBA" id="ARBA00022490"/>
    </source>
</evidence>
<dbReference type="SUPFAM" id="SSF55190">
    <property type="entry name" value="Arginyl-tRNA synthetase (ArgRS), N-terminal 'additional' domain"/>
    <property type="match status" value="1"/>
</dbReference>
<keyword evidence="8 11" id="KW-0648">Protein biosynthesis</keyword>
<dbReference type="FunFam" id="1.10.730.10:FF:000006">
    <property type="entry name" value="Arginyl-tRNA synthetase 2, mitochondrial"/>
    <property type="match status" value="1"/>
</dbReference>
<dbReference type="Pfam" id="PF05746">
    <property type="entry name" value="DALR_1"/>
    <property type="match status" value="1"/>
</dbReference>
<dbReference type="Proteomes" id="UP000614996">
    <property type="component" value="Unassembled WGS sequence"/>
</dbReference>
<keyword evidence="5 11" id="KW-0436">Ligase</keyword>
<evidence type="ECO:0000313" key="15">
    <source>
        <dbReference type="EMBL" id="GIL25167.1"/>
    </source>
</evidence>
<dbReference type="InterPro" id="IPR014729">
    <property type="entry name" value="Rossmann-like_a/b/a_fold"/>
</dbReference>
<dbReference type="InterPro" id="IPR008909">
    <property type="entry name" value="DALR_anticod-bd"/>
</dbReference>
<comment type="similarity">
    <text evidence="2 11 12">Belongs to the class-I aminoacyl-tRNA synthetase family.</text>
</comment>
<dbReference type="Gene3D" id="1.10.730.10">
    <property type="entry name" value="Isoleucyl-tRNA Synthetase, Domain 1"/>
    <property type="match status" value="1"/>
</dbReference>
<evidence type="ECO:0000256" key="5">
    <source>
        <dbReference type="ARBA" id="ARBA00022598"/>
    </source>
</evidence>
<gene>
    <name evidence="15" type="primary">argS_1</name>
    <name evidence="11" type="synonym">argS</name>
    <name evidence="15" type="ORF">NUM_04220</name>
</gene>
<feature type="domain" description="Arginyl tRNA synthetase N-terminal" evidence="14">
    <location>
        <begin position="9"/>
        <end position="104"/>
    </location>
</feature>
<comment type="subcellular location">
    <subcellularLocation>
        <location evidence="1 11">Cytoplasm</location>
    </subcellularLocation>
</comment>
<dbReference type="EC" id="6.1.1.19" evidence="11"/>
<dbReference type="Pfam" id="PF00750">
    <property type="entry name" value="tRNA-synt_1d"/>
    <property type="match status" value="1"/>
</dbReference>
<dbReference type="GO" id="GO:0004814">
    <property type="term" value="F:arginine-tRNA ligase activity"/>
    <property type="evidence" value="ECO:0007669"/>
    <property type="project" value="UniProtKB-UniRule"/>
</dbReference>
<evidence type="ECO:0000256" key="7">
    <source>
        <dbReference type="ARBA" id="ARBA00022840"/>
    </source>
</evidence>
<dbReference type="InterPro" id="IPR009080">
    <property type="entry name" value="tRNAsynth_Ia_anticodon-bd"/>
</dbReference>
<evidence type="ECO:0000256" key="1">
    <source>
        <dbReference type="ARBA" id="ARBA00004496"/>
    </source>
</evidence>
<dbReference type="SMART" id="SM01016">
    <property type="entry name" value="Arg_tRNA_synt_N"/>
    <property type="match status" value="1"/>
</dbReference>
<dbReference type="SUPFAM" id="SSF52374">
    <property type="entry name" value="Nucleotidylyl transferase"/>
    <property type="match status" value="1"/>
</dbReference>
<dbReference type="GO" id="GO:0006420">
    <property type="term" value="P:arginyl-tRNA aminoacylation"/>
    <property type="evidence" value="ECO:0007669"/>
    <property type="project" value="UniProtKB-UniRule"/>
</dbReference>
<evidence type="ECO:0000256" key="9">
    <source>
        <dbReference type="ARBA" id="ARBA00023146"/>
    </source>
</evidence>
<dbReference type="Pfam" id="PF03485">
    <property type="entry name" value="Arg_tRNA_synt_N"/>
    <property type="match status" value="1"/>
</dbReference>
<evidence type="ECO:0000256" key="3">
    <source>
        <dbReference type="ARBA" id="ARBA00011245"/>
    </source>
</evidence>
<keyword evidence="16" id="KW-1185">Reference proteome</keyword>
<keyword evidence="4 11" id="KW-0963">Cytoplasm</keyword>
<dbReference type="CDD" id="cd00671">
    <property type="entry name" value="ArgRS_core"/>
    <property type="match status" value="1"/>
</dbReference>
<reference evidence="16" key="1">
    <citation type="journal article" date="2021" name="Int. J. Syst. Evol. Microbiol.">
        <title>Actinocatenispora comari sp. nov., an endophytic actinomycete isolated from aerial parts of Comarum salesowianum.</title>
        <authorList>
            <person name="Oyunbileg N."/>
            <person name="Iizaka Y."/>
            <person name="Hamada M."/>
            <person name="Davaapurev B.O."/>
            <person name="Fukumoto A."/>
            <person name="Tsetseg B."/>
            <person name="Kato F."/>
            <person name="Tamura T."/>
            <person name="Batkhuu J."/>
            <person name="Anzai Y."/>
        </authorList>
    </citation>
    <scope>NUCLEOTIDE SEQUENCE [LARGE SCALE GENOMIC DNA]</scope>
    <source>
        <strain evidence="16">NUM-2625</strain>
    </source>
</reference>
<dbReference type="Gene3D" id="3.40.50.620">
    <property type="entry name" value="HUPs"/>
    <property type="match status" value="1"/>
</dbReference>
<evidence type="ECO:0000256" key="10">
    <source>
        <dbReference type="ARBA" id="ARBA00049339"/>
    </source>
</evidence>
<dbReference type="InterPro" id="IPR036695">
    <property type="entry name" value="Arg-tRNA-synth_N_sf"/>
</dbReference>